<dbReference type="InterPro" id="IPR006501">
    <property type="entry name" value="Pectinesterase_inhib_dom"/>
</dbReference>
<evidence type="ECO:0000256" key="1">
    <source>
        <dbReference type="ARBA" id="ARBA00022729"/>
    </source>
</evidence>
<feature type="domain" description="Pectinesterase inhibitor" evidence="3">
    <location>
        <begin position="201"/>
        <end position="344"/>
    </location>
</feature>
<protein>
    <recommendedName>
        <fullName evidence="3">Pectinesterase inhibitor domain-containing protein</fullName>
    </recommendedName>
</protein>
<dbReference type="PANTHER" id="PTHR31080">
    <property type="entry name" value="PECTINESTERASE INHIBITOR-LIKE"/>
    <property type="match status" value="1"/>
</dbReference>
<gene>
    <name evidence="4" type="ORF">HS088_TW03G01094</name>
</gene>
<evidence type="ECO:0000256" key="2">
    <source>
        <dbReference type="ARBA" id="ARBA00038471"/>
    </source>
</evidence>
<comment type="caution">
    <text evidence="4">The sequence shown here is derived from an EMBL/GenBank/DDBJ whole genome shotgun (WGS) entry which is preliminary data.</text>
</comment>
<dbReference type="Pfam" id="PF04043">
    <property type="entry name" value="PMEI"/>
    <property type="match status" value="1"/>
</dbReference>
<dbReference type="SUPFAM" id="SSF101148">
    <property type="entry name" value="Plant invertase/pectin methylesterase inhibitor"/>
    <property type="match status" value="1"/>
</dbReference>
<keyword evidence="5" id="KW-1185">Reference proteome</keyword>
<dbReference type="InterPro" id="IPR051955">
    <property type="entry name" value="PME_Inhibitor"/>
</dbReference>
<reference evidence="4 5" key="1">
    <citation type="journal article" date="2020" name="Nat. Commun.">
        <title>Genome of Tripterygium wilfordii and identification of cytochrome P450 involved in triptolide biosynthesis.</title>
        <authorList>
            <person name="Tu L."/>
            <person name="Su P."/>
            <person name="Zhang Z."/>
            <person name="Gao L."/>
            <person name="Wang J."/>
            <person name="Hu T."/>
            <person name="Zhou J."/>
            <person name="Zhang Y."/>
            <person name="Zhao Y."/>
            <person name="Liu Y."/>
            <person name="Song Y."/>
            <person name="Tong Y."/>
            <person name="Lu Y."/>
            <person name="Yang J."/>
            <person name="Xu C."/>
            <person name="Jia M."/>
            <person name="Peters R.J."/>
            <person name="Huang L."/>
            <person name="Gao W."/>
        </authorList>
    </citation>
    <scope>NUCLEOTIDE SEQUENCE [LARGE SCALE GENOMIC DNA]</scope>
    <source>
        <strain evidence="5">cv. XIE 37</strain>
        <tissue evidence="4">Leaf</tissue>
    </source>
</reference>
<organism evidence="4 5">
    <name type="scientific">Tripterygium wilfordii</name>
    <name type="common">Thunder God vine</name>
    <dbReference type="NCBI Taxonomy" id="458696"/>
    <lineage>
        <taxon>Eukaryota</taxon>
        <taxon>Viridiplantae</taxon>
        <taxon>Streptophyta</taxon>
        <taxon>Embryophyta</taxon>
        <taxon>Tracheophyta</taxon>
        <taxon>Spermatophyta</taxon>
        <taxon>Magnoliopsida</taxon>
        <taxon>eudicotyledons</taxon>
        <taxon>Gunneridae</taxon>
        <taxon>Pentapetalae</taxon>
        <taxon>rosids</taxon>
        <taxon>fabids</taxon>
        <taxon>Celastrales</taxon>
        <taxon>Celastraceae</taxon>
        <taxon>Tripterygium</taxon>
    </lineage>
</organism>
<dbReference type="GO" id="GO:0004857">
    <property type="term" value="F:enzyme inhibitor activity"/>
    <property type="evidence" value="ECO:0007669"/>
    <property type="project" value="InterPro"/>
</dbReference>
<dbReference type="EMBL" id="JAAARO010000003">
    <property type="protein sequence ID" value="KAF5750755.1"/>
    <property type="molecule type" value="Genomic_DNA"/>
</dbReference>
<comment type="similarity">
    <text evidence="2">Belongs to the PMEI family.</text>
</comment>
<evidence type="ECO:0000259" key="3">
    <source>
        <dbReference type="SMART" id="SM00856"/>
    </source>
</evidence>
<dbReference type="NCBIfam" id="TIGR01614">
    <property type="entry name" value="PME_inhib"/>
    <property type="match status" value="1"/>
</dbReference>
<dbReference type="InterPro" id="IPR035513">
    <property type="entry name" value="Invertase/methylesterase_inhib"/>
</dbReference>
<evidence type="ECO:0000313" key="4">
    <source>
        <dbReference type="EMBL" id="KAF5750755.1"/>
    </source>
</evidence>
<dbReference type="Proteomes" id="UP000593562">
    <property type="component" value="Unassembled WGS sequence"/>
</dbReference>
<dbReference type="PANTHER" id="PTHR31080:SF134">
    <property type="entry name" value="CELL WALL _ VACUOLAR INHIBITOR OF FRUCTOSIDASE 2-LIKE"/>
    <property type="match status" value="1"/>
</dbReference>
<keyword evidence="1" id="KW-0732">Signal</keyword>
<dbReference type="AlphaFoldDB" id="A0A7J7DWL1"/>
<evidence type="ECO:0000313" key="5">
    <source>
        <dbReference type="Proteomes" id="UP000593562"/>
    </source>
</evidence>
<proteinExistence type="inferred from homology"/>
<name>A0A7J7DWL1_TRIWF</name>
<accession>A0A7J7DWL1</accession>
<dbReference type="Gene3D" id="1.20.140.40">
    <property type="entry name" value="Invertase/pectin methylesterase inhibitor family protein"/>
    <property type="match status" value="1"/>
</dbReference>
<dbReference type="SMART" id="SM00856">
    <property type="entry name" value="PMEI"/>
    <property type="match status" value="1"/>
</dbReference>
<dbReference type="InParanoid" id="A0A7J7DWL1"/>
<sequence length="349" mass="39886">MDPFTEKKWRFVVERVGTTSGMGNWNFWSRCRDIMLWGQRLNVAIHLTSFPSNSNKFYTFEIQRDRVALFLNSGKSSYSYWEFKPFKNRNITSLELGSGWLEFFNDKHKTITQISSQRLEPLRFLALGNTTVNRQVMMNSNCGDGIPGQFSDEGHAEMLELPGGRWHQHTEEWHQKGQCLQGRSTIVLSVIVLSGTLVTADNESLIAKTCNQTDYPQDCTSNLDSDPRSAHAKDIKELARISLEILASKVNNTASAFQKALVGERESYEEWSYVMVCTYGYNSSRVNMTNSVRLVEGDKYQDAYKEVEAVKSETTHCMSFPLSEPNLVDINTKLFRFLVDAMAVVRLLF</sequence>